<keyword evidence="1" id="KW-0507">mRNA processing</keyword>
<reference evidence="7" key="1">
    <citation type="journal article" date="2020" name="Stud. Mycol.">
        <title>101 Dothideomycetes genomes: a test case for predicting lifestyles and emergence of pathogens.</title>
        <authorList>
            <person name="Haridas S."/>
            <person name="Albert R."/>
            <person name="Binder M."/>
            <person name="Bloem J."/>
            <person name="Labutti K."/>
            <person name="Salamov A."/>
            <person name="Andreopoulos B."/>
            <person name="Baker S."/>
            <person name="Barry K."/>
            <person name="Bills G."/>
            <person name="Bluhm B."/>
            <person name="Cannon C."/>
            <person name="Castanera R."/>
            <person name="Culley D."/>
            <person name="Daum C."/>
            <person name="Ezra D."/>
            <person name="Gonzalez J."/>
            <person name="Henrissat B."/>
            <person name="Kuo A."/>
            <person name="Liang C."/>
            <person name="Lipzen A."/>
            <person name="Lutzoni F."/>
            <person name="Magnuson J."/>
            <person name="Mondo S."/>
            <person name="Nolan M."/>
            <person name="Ohm R."/>
            <person name="Pangilinan J."/>
            <person name="Park H.-J."/>
            <person name="Ramirez L."/>
            <person name="Alfaro M."/>
            <person name="Sun H."/>
            <person name="Tritt A."/>
            <person name="Yoshinaga Y."/>
            <person name="Zwiers L.-H."/>
            <person name="Turgeon B."/>
            <person name="Goodwin S."/>
            <person name="Spatafora J."/>
            <person name="Crous P."/>
            <person name="Grigoriev I."/>
        </authorList>
    </citation>
    <scope>NUCLEOTIDE SEQUENCE</scope>
    <source>
        <strain evidence="7">CBS 122681</strain>
    </source>
</reference>
<dbReference type="GO" id="GO:0006397">
    <property type="term" value="P:mRNA processing"/>
    <property type="evidence" value="ECO:0007669"/>
    <property type="project" value="UniProtKB-KW"/>
</dbReference>
<dbReference type="GO" id="GO:0003723">
    <property type="term" value="F:RNA binding"/>
    <property type="evidence" value="ECO:0007669"/>
    <property type="project" value="UniProtKB-UniRule"/>
</dbReference>
<dbReference type="CDD" id="cd12232">
    <property type="entry name" value="RRM3_U2AF65"/>
    <property type="match status" value="1"/>
</dbReference>
<dbReference type="Pfam" id="PF00076">
    <property type="entry name" value="RRM_1"/>
    <property type="match status" value="2"/>
</dbReference>
<keyword evidence="2 4" id="KW-0694">RNA-binding</keyword>
<evidence type="ECO:0000256" key="5">
    <source>
        <dbReference type="SAM" id="MobiDB-lite"/>
    </source>
</evidence>
<evidence type="ECO:0000259" key="6">
    <source>
        <dbReference type="PROSITE" id="PS50102"/>
    </source>
</evidence>
<dbReference type="SMART" id="SM00361">
    <property type="entry name" value="RRM_1"/>
    <property type="match status" value="1"/>
</dbReference>
<keyword evidence="3" id="KW-0508">mRNA splicing</keyword>
<dbReference type="SMART" id="SM00360">
    <property type="entry name" value="RRM"/>
    <property type="match status" value="3"/>
</dbReference>
<dbReference type="GO" id="GO:0008380">
    <property type="term" value="P:RNA splicing"/>
    <property type="evidence" value="ECO:0007669"/>
    <property type="project" value="UniProtKB-KW"/>
</dbReference>
<evidence type="ECO:0000256" key="2">
    <source>
        <dbReference type="ARBA" id="ARBA00022884"/>
    </source>
</evidence>
<organism evidence="7 8">
    <name type="scientific">Lophiostoma macrostomum CBS 122681</name>
    <dbReference type="NCBI Taxonomy" id="1314788"/>
    <lineage>
        <taxon>Eukaryota</taxon>
        <taxon>Fungi</taxon>
        <taxon>Dikarya</taxon>
        <taxon>Ascomycota</taxon>
        <taxon>Pezizomycotina</taxon>
        <taxon>Dothideomycetes</taxon>
        <taxon>Pleosporomycetidae</taxon>
        <taxon>Pleosporales</taxon>
        <taxon>Lophiostomataceae</taxon>
        <taxon>Lophiostoma</taxon>
    </lineage>
</organism>
<evidence type="ECO:0000313" key="8">
    <source>
        <dbReference type="Proteomes" id="UP000799324"/>
    </source>
</evidence>
<feature type="domain" description="RRM" evidence="6">
    <location>
        <begin position="436"/>
        <end position="526"/>
    </location>
</feature>
<evidence type="ECO:0000313" key="7">
    <source>
        <dbReference type="EMBL" id="KAF2654173.1"/>
    </source>
</evidence>
<evidence type="ECO:0000256" key="4">
    <source>
        <dbReference type="PROSITE-ProRule" id="PRU00176"/>
    </source>
</evidence>
<dbReference type="PROSITE" id="PS50102">
    <property type="entry name" value="RRM"/>
    <property type="match status" value="3"/>
</dbReference>
<sequence>MQSSRDDHRDRGDRRRRRSRSPHRSSRRDYEVDTYSSSRDYREREREDTYARRERRDDRAWGDSYARRDNPRRDDDRGYGRRDRDGHDERPERGGGRGRRGDRDRDGGFGGGRDRKKSASPPFTKKREPTPDLTDVVTVQQRQRRRNQWDIKPAGYENITAEQAKLSGMFPLPGAPRAAPMDPSRLAAFISPSAGSASASALKPSNAKQAKRLFVYNLPAGIAHDAISEFFNLQLNGLNVVSGNDPCISAQISSDREYALLEFKTPEDATVALALDGISMGAEGGGPDRPGLSIRRPKDYIVPDMGEPAEHIEGQVSSLVKDSPHKLSVVNVPSFVEEVQLQELLGAFGELKSFILVKDTGSDTSRGIAFVEYVNSTSDHIDQVIEALNQIALGESNLKVQRASVGVTQGASLDGGVGAISLLAGSTATEGQDNGRVIMLLNMVTHDELLDPETVEDVKEDIEEECTKYGEILDIKIPRPSGARANPGVGKIFIKYADTESAQKALKALAGRQFANRTVVVTFFSEELFNVDAW</sequence>
<dbReference type="OrthoDB" id="10266058at2759"/>
<dbReference type="PANTHER" id="PTHR23139">
    <property type="entry name" value="RNA-BINDING PROTEIN"/>
    <property type="match status" value="1"/>
</dbReference>
<dbReference type="Proteomes" id="UP000799324">
    <property type="component" value="Unassembled WGS sequence"/>
</dbReference>
<dbReference type="EMBL" id="MU004368">
    <property type="protein sequence ID" value="KAF2654173.1"/>
    <property type="molecule type" value="Genomic_DNA"/>
</dbReference>
<evidence type="ECO:0000256" key="1">
    <source>
        <dbReference type="ARBA" id="ARBA00022664"/>
    </source>
</evidence>
<proteinExistence type="predicted"/>
<evidence type="ECO:0000256" key="3">
    <source>
        <dbReference type="ARBA" id="ARBA00023187"/>
    </source>
</evidence>
<dbReference type="SUPFAM" id="SSF54928">
    <property type="entry name" value="RNA-binding domain, RBD"/>
    <property type="match status" value="2"/>
</dbReference>
<gene>
    <name evidence="7" type="ORF">K491DRAFT_601359</name>
</gene>
<dbReference type="InterPro" id="IPR000504">
    <property type="entry name" value="RRM_dom"/>
</dbReference>
<name>A0A6A6T5I7_9PLEO</name>
<keyword evidence="8" id="KW-1185">Reference proteome</keyword>
<feature type="region of interest" description="Disordered" evidence="5">
    <location>
        <begin position="1"/>
        <end position="151"/>
    </location>
</feature>
<feature type="domain" description="RRM" evidence="6">
    <location>
        <begin position="211"/>
        <end position="299"/>
    </location>
</feature>
<dbReference type="Gene3D" id="3.30.70.330">
    <property type="match status" value="3"/>
</dbReference>
<dbReference type="InterPro" id="IPR035979">
    <property type="entry name" value="RBD_domain_sf"/>
</dbReference>
<protein>
    <recommendedName>
        <fullName evidence="6">RRM domain-containing protein</fullName>
    </recommendedName>
</protein>
<dbReference type="FunFam" id="3.30.70.330:FF:000097">
    <property type="entry name" value="U2 snRNP auxiliary factor large subunit"/>
    <property type="match status" value="1"/>
</dbReference>
<dbReference type="AlphaFoldDB" id="A0A6A6T5I7"/>
<accession>A0A6A6T5I7</accession>
<dbReference type="InterPro" id="IPR003954">
    <property type="entry name" value="RRM_euk-type"/>
</dbReference>
<feature type="compositionally biased region" description="Basic and acidic residues" evidence="5">
    <location>
        <begin position="39"/>
        <end position="107"/>
    </location>
</feature>
<feature type="compositionally biased region" description="Basic and acidic residues" evidence="5">
    <location>
        <begin position="1"/>
        <end position="13"/>
    </location>
</feature>
<feature type="domain" description="RRM" evidence="6">
    <location>
        <begin position="325"/>
        <end position="405"/>
    </location>
</feature>
<dbReference type="InterPro" id="IPR012677">
    <property type="entry name" value="Nucleotide-bd_a/b_plait_sf"/>
</dbReference>
<feature type="compositionally biased region" description="Basic residues" evidence="5">
    <location>
        <begin position="14"/>
        <end position="26"/>
    </location>
</feature>